<evidence type="ECO:0000256" key="2">
    <source>
        <dbReference type="SAM" id="MobiDB-lite"/>
    </source>
</evidence>
<gene>
    <name evidence="4" type="ORF">KAF25_004923</name>
</gene>
<dbReference type="PANTHER" id="PTHR35392">
    <property type="entry name" value="ZN(II)2CYS6 TRANSCRIPTION FACTOR (EUROFUNG)-RELATED-RELATED"/>
    <property type="match status" value="1"/>
</dbReference>
<dbReference type="CDD" id="cd00067">
    <property type="entry name" value="GAL4"/>
    <property type="match status" value="1"/>
</dbReference>
<feature type="compositionally biased region" description="Low complexity" evidence="2">
    <location>
        <begin position="530"/>
        <end position="542"/>
    </location>
</feature>
<dbReference type="AlphaFoldDB" id="A0A9P7KVB2"/>
<protein>
    <recommendedName>
        <fullName evidence="3">Zn(2)-C6 fungal-type domain-containing protein</fullName>
    </recommendedName>
</protein>
<evidence type="ECO:0000259" key="3">
    <source>
        <dbReference type="PROSITE" id="PS50048"/>
    </source>
</evidence>
<feature type="region of interest" description="Disordered" evidence="2">
    <location>
        <begin position="330"/>
        <end position="354"/>
    </location>
</feature>
<evidence type="ECO:0000256" key="1">
    <source>
        <dbReference type="ARBA" id="ARBA00023242"/>
    </source>
</evidence>
<feature type="region of interest" description="Disordered" evidence="2">
    <location>
        <begin position="88"/>
        <end position="132"/>
    </location>
</feature>
<keyword evidence="5" id="KW-1185">Reference proteome</keyword>
<evidence type="ECO:0000313" key="5">
    <source>
        <dbReference type="Proteomes" id="UP000782241"/>
    </source>
</evidence>
<feature type="compositionally biased region" description="Basic and acidic residues" evidence="2">
    <location>
        <begin position="103"/>
        <end position="114"/>
    </location>
</feature>
<dbReference type="PANTHER" id="PTHR35392:SF3">
    <property type="entry name" value="ZN(2)-C6 FUNGAL-TYPE DOMAIN-CONTAINING PROTEIN"/>
    <property type="match status" value="1"/>
</dbReference>
<feature type="compositionally biased region" description="Polar residues" evidence="2">
    <location>
        <begin position="192"/>
        <end position="204"/>
    </location>
</feature>
<feature type="domain" description="Zn(2)-C6 fungal-type" evidence="3">
    <location>
        <begin position="563"/>
        <end position="604"/>
    </location>
</feature>
<comment type="caution">
    <text evidence="4">The sequence shown here is derived from an EMBL/GenBank/DDBJ whole genome shotgun (WGS) entry which is preliminary data.</text>
</comment>
<keyword evidence="1" id="KW-0539">Nucleus</keyword>
<dbReference type="InterPro" id="IPR036864">
    <property type="entry name" value="Zn2-C6_fun-type_DNA-bd_sf"/>
</dbReference>
<dbReference type="SUPFAM" id="SSF57701">
    <property type="entry name" value="Zn2/Cys6 DNA-binding domain"/>
    <property type="match status" value="1"/>
</dbReference>
<dbReference type="GO" id="GO:0008270">
    <property type="term" value="F:zinc ion binding"/>
    <property type="evidence" value="ECO:0007669"/>
    <property type="project" value="InterPro"/>
</dbReference>
<evidence type="ECO:0000313" key="4">
    <source>
        <dbReference type="EMBL" id="KAG5662505.1"/>
    </source>
</evidence>
<proteinExistence type="predicted"/>
<feature type="compositionally biased region" description="Polar residues" evidence="2">
    <location>
        <begin position="402"/>
        <end position="416"/>
    </location>
</feature>
<dbReference type="InterPro" id="IPR052973">
    <property type="entry name" value="Fungal_sec-metab_reg_TF"/>
</dbReference>
<dbReference type="PROSITE" id="PS50048">
    <property type="entry name" value="ZN2_CY6_FUNGAL_2"/>
    <property type="match status" value="1"/>
</dbReference>
<feature type="compositionally biased region" description="Polar residues" evidence="2">
    <location>
        <begin position="92"/>
        <end position="101"/>
    </location>
</feature>
<organism evidence="4 5">
    <name type="scientific">Fusarium avenaceum</name>
    <dbReference type="NCBI Taxonomy" id="40199"/>
    <lineage>
        <taxon>Eukaryota</taxon>
        <taxon>Fungi</taxon>
        <taxon>Dikarya</taxon>
        <taxon>Ascomycota</taxon>
        <taxon>Pezizomycotina</taxon>
        <taxon>Sordariomycetes</taxon>
        <taxon>Hypocreomycetidae</taxon>
        <taxon>Hypocreales</taxon>
        <taxon>Nectriaceae</taxon>
        <taxon>Fusarium</taxon>
        <taxon>Fusarium tricinctum species complex</taxon>
    </lineage>
</organism>
<reference evidence="4" key="1">
    <citation type="submission" date="2021-04" db="EMBL/GenBank/DDBJ databases">
        <title>Draft genome of Fusarium avenaceum strain F156N33, isolated from an atmospheric sample in Virginia.</title>
        <authorList>
            <person name="Yang S."/>
            <person name="Vinatzer B.A."/>
            <person name="Coleman J."/>
        </authorList>
    </citation>
    <scope>NUCLEOTIDE SEQUENCE</scope>
    <source>
        <strain evidence="4">F156N33</strain>
    </source>
</reference>
<dbReference type="EMBL" id="JAGPUO010000005">
    <property type="protein sequence ID" value="KAG5662505.1"/>
    <property type="molecule type" value="Genomic_DNA"/>
</dbReference>
<feature type="region of interest" description="Disordered" evidence="2">
    <location>
        <begin position="192"/>
        <end position="233"/>
    </location>
</feature>
<feature type="region of interest" description="Disordered" evidence="2">
    <location>
        <begin position="510"/>
        <end position="547"/>
    </location>
</feature>
<accession>A0A9P7KVB2</accession>
<feature type="region of interest" description="Disordered" evidence="2">
    <location>
        <begin position="402"/>
        <end position="440"/>
    </location>
</feature>
<name>A0A9P7KVB2_9HYPO</name>
<dbReference type="InterPro" id="IPR001138">
    <property type="entry name" value="Zn2Cys6_DnaBD"/>
</dbReference>
<dbReference type="GO" id="GO:0000981">
    <property type="term" value="F:DNA-binding transcription factor activity, RNA polymerase II-specific"/>
    <property type="evidence" value="ECO:0007669"/>
    <property type="project" value="InterPro"/>
</dbReference>
<feature type="region of interest" description="Disordered" evidence="2">
    <location>
        <begin position="33"/>
        <end position="74"/>
    </location>
</feature>
<feature type="region of interest" description="Disordered" evidence="2">
    <location>
        <begin position="250"/>
        <end position="290"/>
    </location>
</feature>
<sequence>MHALDSCQADRMGHYPPGASVLAADMEMEMEMDTAATPPAEIRTSQKRENTDGAANTRELKRHRSNQQLLSTGGAYIHVSQKSVCRDKHVYQSGSSRSNISPDHGRELPPHPRTDNVTPGGTRGAYFNGSAQAGNVRGFRNTAQTLSPNQARLSASIGGNARFDSDDASTHIVSLPGQQGLGSKTLFLPSNFSPSECASPNGSLFPSPPDGGEDPSSEKPEATESEQEPELDSILSCQGRVLRNTNGALLSPEEESDSPSQGCVQAHEFSGASSGEELGPRYPRAPSLPSSAIPNTTVHFHLETTNLSSFGPGKRICGFFSKDASVTGGFQDADPDVQEPSAHGGSVEDVSEIDTNNDNSEVFVCEDNATSSSAFKLSSAKLLSLESRHLGLAKNIHCGNSDCGSGKSSQVSNGPATQADEDQDVADREIAESSEDTDDADLAALIQKVGIGHSDSEGFESDPDPVSSLIAFRSRVDVCSTSEDEDLSVAEIDTDGDDEDAEEGEVEYLSGLGESDSSEDEETALASDMTTNSTVSPTTNTPGRRRFTSEERELIRRTREIGACVRCRFQKIKCHPDLNNPTGKCKTCKRFSKTSPKTIHRVPCLRLRITDIVLYRSGGLNLTRRWKSIEMRDIPDRLVMSPLTIEISQNLCEKPFFIEVVRFIPREGDVTARFWTKTLLGKETTQKKELEPYCLLSIHDTADKLRQYIIDNALSSFLHTVQLDCKSEPESRLIMKTYLTVMSRYMTLHKEQSTGKKLSPDEEKEVGILGNLFILWCAIQYTVGSLHINGKETLGMAPETVDETYPLYGKVSVPRMIVAQFDTLNYNGVLERYKEKLLKDIDWLFSQDKSRWWFTIYLIVFVLLREASRMTADRYRHARANHGSKLRYSIPAFVEGLHDSCNNILTHWHYYNCNIWPKHSSIDNKRGDHFENLATEQLNLVRQTRKAPEVKKHLSIWKQYKAENGKVDKITLSQDAGSVRYIGKQDKFDWDHPLYWVAQMFEKDWYPHPTYQQEPLPKKTLTAAIAAA</sequence>
<dbReference type="Proteomes" id="UP000782241">
    <property type="component" value="Unassembled WGS sequence"/>
</dbReference>